<evidence type="ECO:0000256" key="4">
    <source>
        <dbReference type="ARBA" id="ARBA00017935"/>
    </source>
</evidence>
<protein>
    <recommendedName>
        <fullName evidence="4 8">L-2,4-diaminobutyric acid acetyltransferase</fullName>
        <shortName evidence="8">DABA acetyltransferase</shortName>
        <ecNumber evidence="3 8">2.3.1.178</ecNumber>
    </recommendedName>
</protein>
<dbReference type="GO" id="GO:0033816">
    <property type="term" value="F:diaminobutyrate acetyltransferase activity"/>
    <property type="evidence" value="ECO:0007669"/>
    <property type="project" value="UniProtKB-EC"/>
</dbReference>
<reference evidence="11" key="1">
    <citation type="journal article" date="2019" name="Int. J. Syst. Evol. Microbiol.">
        <title>The Global Catalogue of Microorganisms (GCM) 10K type strain sequencing project: providing services to taxonomists for standard genome sequencing and annotation.</title>
        <authorList>
            <consortium name="The Broad Institute Genomics Platform"/>
            <consortium name="The Broad Institute Genome Sequencing Center for Infectious Disease"/>
            <person name="Wu L."/>
            <person name="Ma J."/>
        </authorList>
    </citation>
    <scope>NUCLEOTIDE SEQUENCE [LARGE SCALE GENOMIC DNA]</scope>
    <source>
        <strain evidence="11">KCTC 62784</strain>
    </source>
</reference>
<comment type="caution">
    <text evidence="10">The sequence shown here is derived from an EMBL/GenBank/DDBJ whole genome shotgun (WGS) entry which is preliminary data.</text>
</comment>
<dbReference type="PROSITE" id="PS51186">
    <property type="entry name" value="GNAT"/>
    <property type="match status" value="1"/>
</dbReference>
<evidence type="ECO:0000313" key="11">
    <source>
        <dbReference type="Proteomes" id="UP001595384"/>
    </source>
</evidence>
<name>A0ABV7CBR1_9VIBR</name>
<evidence type="ECO:0000256" key="3">
    <source>
        <dbReference type="ARBA" id="ARBA00012355"/>
    </source>
</evidence>
<feature type="domain" description="N-acetyltransferase" evidence="9">
    <location>
        <begin position="21"/>
        <end position="177"/>
    </location>
</feature>
<dbReference type="EMBL" id="JBHRSE010000057">
    <property type="protein sequence ID" value="MFC3023910.1"/>
    <property type="molecule type" value="Genomic_DNA"/>
</dbReference>
<sequence>MVIQTAWTACPNWIDSAQNSWVLRAPSREDGSTVHALIALCPPLDENSAYCNFLQASHFANTCILAEMHEQCVGFISAYRKPSEPNALFVWQVAVHPDARGQGLAYRMLSTLLQRESVSDVEYLETTITNDNQGSWRLFQKLDREMGEDGEVTTFLDTARHFQGEHDTEYLYRIPLKSSLTDKE</sequence>
<dbReference type="InterPro" id="IPR016181">
    <property type="entry name" value="Acyl_CoA_acyltransferase"/>
</dbReference>
<dbReference type="Proteomes" id="UP001595384">
    <property type="component" value="Unassembled WGS sequence"/>
</dbReference>
<dbReference type="CDD" id="cd04301">
    <property type="entry name" value="NAT_SF"/>
    <property type="match status" value="1"/>
</dbReference>
<evidence type="ECO:0000256" key="1">
    <source>
        <dbReference type="ARBA" id="ARBA00004978"/>
    </source>
</evidence>
<dbReference type="SUPFAM" id="SSF55729">
    <property type="entry name" value="Acyl-CoA N-acyltransferases (Nat)"/>
    <property type="match status" value="1"/>
</dbReference>
<keyword evidence="6 8" id="KW-0012">Acyltransferase</keyword>
<dbReference type="PANTHER" id="PTHR43072">
    <property type="entry name" value="N-ACETYLTRANSFERASE"/>
    <property type="match status" value="1"/>
</dbReference>
<dbReference type="InterPro" id="IPR000182">
    <property type="entry name" value="GNAT_dom"/>
</dbReference>
<gene>
    <name evidence="8 10" type="primary">ectA</name>
    <name evidence="10" type="ORF">ACFODT_08740</name>
</gene>
<accession>A0ABV7CBR1</accession>
<comment type="catalytic activity">
    <reaction evidence="7 8">
        <text>L-2,4-diaminobutanoate + acetyl-CoA = (2S)-4-acetamido-2-aminobutanoate + CoA + H(+)</text>
        <dbReference type="Rhea" id="RHEA:16901"/>
        <dbReference type="ChEBI" id="CHEBI:15378"/>
        <dbReference type="ChEBI" id="CHEBI:57287"/>
        <dbReference type="ChEBI" id="CHEBI:57288"/>
        <dbReference type="ChEBI" id="CHEBI:58761"/>
        <dbReference type="ChEBI" id="CHEBI:58929"/>
        <dbReference type="EC" id="2.3.1.178"/>
    </reaction>
</comment>
<evidence type="ECO:0000256" key="7">
    <source>
        <dbReference type="ARBA" id="ARBA00048924"/>
    </source>
</evidence>
<evidence type="ECO:0000256" key="6">
    <source>
        <dbReference type="ARBA" id="ARBA00023315"/>
    </source>
</evidence>
<dbReference type="Gene3D" id="3.40.630.30">
    <property type="match status" value="1"/>
</dbReference>
<dbReference type="EC" id="2.3.1.178" evidence="3 8"/>
<evidence type="ECO:0000256" key="2">
    <source>
        <dbReference type="ARBA" id="ARBA00010712"/>
    </source>
</evidence>
<comment type="pathway">
    <text evidence="1 8">Amine and polyamine biosynthesis; ectoine biosynthesis; L-ectoine from L-aspartate 4-semialdehyde: step 2/3.</text>
</comment>
<keyword evidence="5 8" id="KW-0808">Transferase</keyword>
<dbReference type="Pfam" id="PF00583">
    <property type="entry name" value="Acetyltransf_1"/>
    <property type="match status" value="1"/>
</dbReference>
<evidence type="ECO:0000256" key="5">
    <source>
        <dbReference type="ARBA" id="ARBA00022679"/>
    </source>
</evidence>
<evidence type="ECO:0000256" key="8">
    <source>
        <dbReference type="RuleBase" id="RU365045"/>
    </source>
</evidence>
<comment type="similarity">
    <text evidence="2 8">Belongs to the acetyltransferase family. EctA subfamily.</text>
</comment>
<keyword evidence="11" id="KW-1185">Reference proteome</keyword>
<evidence type="ECO:0000313" key="10">
    <source>
        <dbReference type="EMBL" id="MFC3023910.1"/>
    </source>
</evidence>
<evidence type="ECO:0000259" key="9">
    <source>
        <dbReference type="PROSITE" id="PS51186"/>
    </source>
</evidence>
<dbReference type="PANTHER" id="PTHR43072:SF23">
    <property type="entry name" value="UPF0039 PROTEIN C11D3.02C"/>
    <property type="match status" value="1"/>
</dbReference>
<comment type="function">
    <text evidence="8">Catalyzes the acetylation of L-2,4-diaminobutyrate (DABA) to gamma-N-acetyl-alpha,gamma-diaminobutyric acid (ADABA) with acetyl coenzyme A.</text>
</comment>
<organism evidence="10 11">
    <name type="scientific">Vibrio zhugei</name>
    <dbReference type="NCBI Taxonomy" id="2479546"/>
    <lineage>
        <taxon>Bacteria</taxon>
        <taxon>Pseudomonadati</taxon>
        <taxon>Pseudomonadota</taxon>
        <taxon>Gammaproteobacteria</taxon>
        <taxon>Vibrionales</taxon>
        <taxon>Vibrionaceae</taxon>
        <taxon>Vibrio</taxon>
    </lineage>
</organism>
<dbReference type="InterPro" id="IPR012772">
    <property type="entry name" value="Ectoine_EctA"/>
</dbReference>
<dbReference type="RefSeq" id="WP_123014545.1">
    <property type="nucleotide sequence ID" value="NZ_AP024912.1"/>
</dbReference>
<dbReference type="NCBIfam" id="TIGR02406">
    <property type="entry name" value="ectoine_EctA"/>
    <property type="match status" value="1"/>
</dbReference>
<proteinExistence type="inferred from homology"/>